<keyword evidence="3" id="KW-0967">Endosome</keyword>
<dbReference type="Gene3D" id="1.20.120.1130">
    <property type="match status" value="1"/>
</dbReference>
<accession>A0A699YY55</accession>
<dbReference type="GO" id="GO:0044877">
    <property type="term" value="F:protein-containing complex binding"/>
    <property type="evidence" value="ECO:0007669"/>
    <property type="project" value="TreeGrafter"/>
</dbReference>
<dbReference type="InterPro" id="IPR017899">
    <property type="entry name" value="VPS28_C"/>
</dbReference>
<organism evidence="9 10">
    <name type="scientific">Haematococcus lacustris</name>
    <name type="common">Green alga</name>
    <name type="synonym">Haematococcus pluvialis</name>
    <dbReference type="NCBI Taxonomy" id="44745"/>
    <lineage>
        <taxon>Eukaryota</taxon>
        <taxon>Viridiplantae</taxon>
        <taxon>Chlorophyta</taxon>
        <taxon>core chlorophytes</taxon>
        <taxon>Chlorophyceae</taxon>
        <taxon>CS clade</taxon>
        <taxon>Chlamydomonadales</taxon>
        <taxon>Haematococcaceae</taxon>
        <taxon>Haematococcus</taxon>
    </lineage>
</organism>
<evidence type="ECO:0000256" key="5">
    <source>
        <dbReference type="PROSITE-ProRule" id="PRU00642"/>
    </source>
</evidence>
<dbReference type="InterPro" id="IPR037202">
    <property type="entry name" value="ESCRT_assembly_dom"/>
</dbReference>
<evidence type="ECO:0000256" key="2">
    <source>
        <dbReference type="ARBA" id="ARBA00022448"/>
    </source>
</evidence>
<dbReference type="PROSITE" id="PS51310">
    <property type="entry name" value="VPS28_C"/>
    <property type="match status" value="1"/>
</dbReference>
<evidence type="ECO:0000313" key="9">
    <source>
        <dbReference type="EMBL" id="GFH14590.1"/>
    </source>
</evidence>
<dbReference type="PANTHER" id="PTHR12937">
    <property type="entry name" value="VACUOLAR PROTEIN SORTING 28, ISOFORM 2 VPS28"/>
    <property type="match status" value="1"/>
</dbReference>
<comment type="subcellular location">
    <subcellularLocation>
        <location evidence="1">Endosome</location>
    </subcellularLocation>
</comment>
<dbReference type="GO" id="GO:0043328">
    <property type="term" value="P:protein transport to vacuole involved in ubiquitin-dependent protein catabolic process via the multivesicular body sorting pathway"/>
    <property type="evidence" value="ECO:0007669"/>
    <property type="project" value="TreeGrafter"/>
</dbReference>
<keyword evidence="4 5" id="KW-0653">Protein transport</keyword>
<dbReference type="PANTHER" id="PTHR12937:SF0">
    <property type="entry name" value="VACUOLAR PROTEIN SORTING-ASSOCIATED PROTEIN 28 HOMOLOG"/>
    <property type="match status" value="1"/>
</dbReference>
<evidence type="ECO:0000313" key="10">
    <source>
        <dbReference type="Proteomes" id="UP000485058"/>
    </source>
</evidence>
<comment type="similarity">
    <text evidence="5">Belongs to the VPS28 family.</text>
</comment>
<dbReference type="EMBL" id="BLLF01000745">
    <property type="protein sequence ID" value="GFH14590.1"/>
    <property type="molecule type" value="Genomic_DNA"/>
</dbReference>
<feature type="non-terminal residue" evidence="9">
    <location>
        <position position="1"/>
    </location>
</feature>
<sequence length="282" mass="32130">MSIVQQGPIRLWRSNQEQELYDSKAEKLERAYVKGAIKPEQYEQACYGLISQFRVLKRSLAQVVPDVERFMVEYNMQCPLAATRLIHSGLPATVEHQPRQTGDPEAASVAATVQGFITAMDAIKLKMLAVDQICPLLLEIITGLDTIRRLPPNFPPREKMKEWYSQLHQKPANYVLPETESRQLMYDIEQVAARHPAADSQQHTKQGRMQAGSFRPCPRCQAVKHWLKGRVGGRILASSQSATRIHSRQGRGQGQGEGHPSKPGELVLRGRPWRWRSRHRWL</sequence>
<evidence type="ECO:0000259" key="7">
    <source>
        <dbReference type="PROSITE" id="PS51310"/>
    </source>
</evidence>
<protein>
    <submittedName>
        <fullName evidence="9">Vacuolar protein sorting-associated protein 28 homolog</fullName>
    </submittedName>
</protein>
<dbReference type="Pfam" id="PF03997">
    <property type="entry name" value="VPS28"/>
    <property type="match status" value="1"/>
</dbReference>
<evidence type="ECO:0000259" key="8">
    <source>
        <dbReference type="PROSITE" id="PS51313"/>
    </source>
</evidence>
<comment type="caution">
    <text evidence="9">The sequence shown here is derived from an EMBL/GenBank/DDBJ whole genome shotgun (WGS) entry which is preliminary data.</text>
</comment>
<name>A0A699YY55_HAELA</name>
<gene>
    <name evidence="9" type="ORF">HaLaN_10678</name>
</gene>
<dbReference type="InterPro" id="IPR038358">
    <property type="entry name" value="VPS28_N_sf"/>
</dbReference>
<keyword evidence="2 5" id="KW-0813">Transport</keyword>
<dbReference type="InterPro" id="IPR007143">
    <property type="entry name" value="Vps28"/>
</dbReference>
<dbReference type="InterPro" id="IPR037206">
    <property type="entry name" value="VPS28_C_sf"/>
</dbReference>
<dbReference type="SUPFAM" id="SSF140111">
    <property type="entry name" value="Endosomal sorting complex assembly domain"/>
    <property type="match status" value="1"/>
</dbReference>
<evidence type="ECO:0000256" key="3">
    <source>
        <dbReference type="ARBA" id="ARBA00022753"/>
    </source>
</evidence>
<dbReference type="SUPFAM" id="SSF140427">
    <property type="entry name" value="VPS28 C-terminal domain-like"/>
    <property type="match status" value="1"/>
</dbReference>
<evidence type="ECO:0000256" key="4">
    <source>
        <dbReference type="ARBA" id="ARBA00022927"/>
    </source>
</evidence>
<feature type="region of interest" description="Disordered" evidence="6">
    <location>
        <begin position="237"/>
        <end position="268"/>
    </location>
</feature>
<dbReference type="Gene3D" id="1.20.1440.200">
    <property type="match status" value="1"/>
</dbReference>
<evidence type="ECO:0000256" key="6">
    <source>
        <dbReference type="SAM" id="MobiDB-lite"/>
    </source>
</evidence>
<dbReference type="Proteomes" id="UP000485058">
    <property type="component" value="Unassembled WGS sequence"/>
</dbReference>
<proteinExistence type="inferred from homology"/>
<evidence type="ECO:0000256" key="1">
    <source>
        <dbReference type="ARBA" id="ARBA00004177"/>
    </source>
</evidence>
<reference evidence="9 10" key="1">
    <citation type="submission" date="2020-02" db="EMBL/GenBank/DDBJ databases">
        <title>Draft genome sequence of Haematococcus lacustris strain NIES-144.</title>
        <authorList>
            <person name="Morimoto D."/>
            <person name="Nakagawa S."/>
            <person name="Yoshida T."/>
            <person name="Sawayama S."/>
        </authorList>
    </citation>
    <scope>NUCLEOTIDE SEQUENCE [LARGE SCALE GENOMIC DNA]</scope>
    <source>
        <strain evidence="9 10">NIES-144</strain>
    </source>
</reference>
<feature type="domain" description="VPS28 N-terminal" evidence="8">
    <location>
        <begin position="26"/>
        <end position="96"/>
    </location>
</feature>
<dbReference type="GO" id="GO:0000813">
    <property type="term" value="C:ESCRT I complex"/>
    <property type="evidence" value="ECO:0007669"/>
    <property type="project" value="InterPro"/>
</dbReference>
<dbReference type="InterPro" id="IPR017898">
    <property type="entry name" value="VPS28_N"/>
</dbReference>
<dbReference type="PROSITE" id="PS51313">
    <property type="entry name" value="VPS28_N"/>
    <property type="match status" value="1"/>
</dbReference>
<feature type="domain" description="VPS28 C-terminal" evidence="7">
    <location>
        <begin position="104"/>
        <end position="200"/>
    </location>
</feature>
<dbReference type="AlphaFoldDB" id="A0A699YY55"/>
<keyword evidence="10" id="KW-1185">Reference proteome</keyword>